<evidence type="ECO:0000256" key="3">
    <source>
        <dbReference type="ARBA" id="ARBA00022642"/>
    </source>
</evidence>
<dbReference type="Gene3D" id="3.40.50.620">
    <property type="entry name" value="HUPs"/>
    <property type="match status" value="1"/>
</dbReference>
<dbReference type="PANTHER" id="PTHR39321">
    <property type="entry name" value="NICOTINATE-NUCLEOTIDE ADENYLYLTRANSFERASE-RELATED"/>
    <property type="match status" value="1"/>
</dbReference>
<dbReference type="CDD" id="cd02165">
    <property type="entry name" value="NMNAT"/>
    <property type="match status" value="1"/>
</dbReference>
<proteinExistence type="inferred from homology"/>
<evidence type="ECO:0000256" key="10">
    <source>
        <dbReference type="HAMAP-Rule" id="MF_00244"/>
    </source>
</evidence>
<evidence type="ECO:0000256" key="2">
    <source>
        <dbReference type="ARBA" id="ARBA00005019"/>
    </source>
</evidence>
<dbReference type="PANTHER" id="PTHR39321:SF3">
    <property type="entry name" value="PHOSPHOPANTETHEINE ADENYLYLTRANSFERASE"/>
    <property type="match status" value="1"/>
</dbReference>
<keyword evidence="3 10" id="KW-0662">Pyridine nucleotide biosynthesis</keyword>
<dbReference type="NCBIfam" id="NF000841">
    <property type="entry name" value="PRK00071.1-4"/>
    <property type="match status" value="1"/>
</dbReference>
<evidence type="ECO:0000256" key="7">
    <source>
        <dbReference type="ARBA" id="ARBA00022840"/>
    </source>
</evidence>
<dbReference type="GO" id="GO:0005524">
    <property type="term" value="F:ATP binding"/>
    <property type="evidence" value="ECO:0007669"/>
    <property type="project" value="UniProtKB-KW"/>
</dbReference>
<comment type="similarity">
    <text evidence="10">Belongs to the NadD family.</text>
</comment>
<dbReference type="NCBIfam" id="NF000840">
    <property type="entry name" value="PRK00071.1-3"/>
    <property type="match status" value="1"/>
</dbReference>
<dbReference type="GO" id="GO:0009435">
    <property type="term" value="P:NAD+ biosynthetic process"/>
    <property type="evidence" value="ECO:0007669"/>
    <property type="project" value="UniProtKB-UniRule"/>
</dbReference>
<protein>
    <recommendedName>
        <fullName evidence="10">Probable nicotinate-nucleotide adenylyltransferase</fullName>
        <ecNumber evidence="10">2.7.7.18</ecNumber>
    </recommendedName>
    <alternativeName>
        <fullName evidence="10">Deamido-NAD(+) diphosphorylase</fullName>
    </alternativeName>
    <alternativeName>
        <fullName evidence="10">Deamido-NAD(+) pyrophosphorylase</fullName>
    </alternativeName>
    <alternativeName>
        <fullName evidence="10">Nicotinate mononucleotide adenylyltransferase</fullName>
        <shortName evidence="10">NaMN adenylyltransferase</shortName>
    </alternativeName>
</protein>
<evidence type="ECO:0000256" key="9">
    <source>
        <dbReference type="ARBA" id="ARBA00048721"/>
    </source>
</evidence>
<comment type="catalytic activity">
    <reaction evidence="9 10">
        <text>nicotinate beta-D-ribonucleotide + ATP + H(+) = deamido-NAD(+) + diphosphate</text>
        <dbReference type="Rhea" id="RHEA:22860"/>
        <dbReference type="ChEBI" id="CHEBI:15378"/>
        <dbReference type="ChEBI" id="CHEBI:30616"/>
        <dbReference type="ChEBI" id="CHEBI:33019"/>
        <dbReference type="ChEBI" id="CHEBI:57502"/>
        <dbReference type="ChEBI" id="CHEBI:58437"/>
        <dbReference type="EC" id="2.7.7.18"/>
    </reaction>
</comment>
<gene>
    <name evidence="10" type="primary">nadD</name>
    <name evidence="12" type="ORF">AS030_10175</name>
</gene>
<evidence type="ECO:0000259" key="11">
    <source>
        <dbReference type="Pfam" id="PF01467"/>
    </source>
</evidence>
<feature type="domain" description="Cytidyltransferase-like" evidence="11">
    <location>
        <begin position="6"/>
        <end position="165"/>
    </location>
</feature>
<comment type="function">
    <text evidence="1 10">Catalyzes the reversible adenylation of nicotinate mononucleotide (NaMN) to nicotinic acid adenine dinucleotide (NaAD).</text>
</comment>
<evidence type="ECO:0000256" key="5">
    <source>
        <dbReference type="ARBA" id="ARBA00022695"/>
    </source>
</evidence>
<evidence type="ECO:0000256" key="4">
    <source>
        <dbReference type="ARBA" id="ARBA00022679"/>
    </source>
</evidence>
<dbReference type="InterPro" id="IPR014729">
    <property type="entry name" value="Rossmann-like_a/b/a_fold"/>
</dbReference>
<keyword evidence="13" id="KW-1185">Reference proteome</keyword>
<dbReference type="UniPathway" id="UPA00253">
    <property type="reaction ID" value="UER00332"/>
</dbReference>
<dbReference type="RefSeq" id="WP_061971231.1">
    <property type="nucleotide sequence ID" value="NZ_FMAV01000001.1"/>
</dbReference>
<dbReference type="HAMAP" id="MF_00244">
    <property type="entry name" value="NaMN_adenylyltr"/>
    <property type="match status" value="1"/>
</dbReference>
<dbReference type="Pfam" id="PF01467">
    <property type="entry name" value="CTP_transf_like"/>
    <property type="match status" value="1"/>
</dbReference>
<dbReference type="SUPFAM" id="SSF52374">
    <property type="entry name" value="Nucleotidylyl transferase"/>
    <property type="match status" value="1"/>
</dbReference>
<evidence type="ECO:0000256" key="1">
    <source>
        <dbReference type="ARBA" id="ARBA00002324"/>
    </source>
</evidence>
<keyword evidence="4 10" id="KW-0808">Transferase</keyword>
<comment type="caution">
    <text evidence="12">The sequence shown here is derived from an EMBL/GenBank/DDBJ whole genome shotgun (WGS) entry which is preliminary data.</text>
</comment>
<evidence type="ECO:0000313" key="13">
    <source>
        <dbReference type="Proteomes" id="UP000054099"/>
    </source>
</evidence>
<evidence type="ECO:0000313" key="12">
    <source>
        <dbReference type="EMBL" id="KSU85832.1"/>
    </source>
</evidence>
<dbReference type="InterPro" id="IPR004821">
    <property type="entry name" value="Cyt_trans-like"/>
</dbReference>
<accession>A0A0V8JG09</accession>
<keyword evidence="7 10" id="KW-0067">ATP-binding</keyword>
<evidence type="ECO:0000256" key="8">
    <source>
        <dbReference type="ARBA" id="ARBA00023027"/>
    </source>
</evidence>
<reference evidence="12 13" key="1">
    <citation type="journal article" date="2014" name="Antonie Van Leeuwenhoek">
        <title>Fictibacillus enclensis sp. nov., isolated from marine sediment.</title>
        <authorList>
            <person name="Dastager S.G."/>
            <person name="Mawlankar R."/>
            <person name="Srinivasan K."/>
            <person name="Tang S.K."/>
            <person name="Lee J.C."/>
            <person name="Ramana V.V."/>
            <person name="Shouche Y.S."/>
        </authorList>
    </citation>
    <scope>NUCLEOTIDE SEQUENCE [LARGE SCALE GENOMIC DNA]</scope>
    <source>
        <strain evidence="12 13">NIO-1003</strain>
    </source>
</reference>
<dbReference type="EC" id="2.7.7.18" evidence="10"/>
<keyword evidence="8 10" id="KW-0520">NAD</keyword>
<dbReference type="NCBIfam" id="TIGR00482">
    <property type="entry name" value="nicotinate (nicotinamide) nucleotide adenylyltransferase"/>
    <property type="match status" value="1"/>
</dbReference>
<name>A0A0V8JG09_9BACL</name>
<sequence length="196" mass="22141">MAKIGIFGGSFHPPHNGHLLIAQEALSAFSLDEVIWMPANHPPHKQLASGVSDHDRIELVKAAIQDNAKFSLSLIEFEREGPSYTIDTIKELQKKNPDYEYFFIIGGDMLDSLDTWHEIDELSRMVTFIAINRSGHPLNAEHNPYQAAMLEVPLFDVSSTLIRERVSQGENTTYLIPERVRKQIEVKGLYGSRKSP</sequence>
<comment type="pathway">
    <text evidence="2 10">Cofactor biosynthesis; NAD(+) biosynthesis; deamido-NAD(+) from nicotinate D-ribonucleotide: step 1/1.</text>
</comment>
<dbReference type="GO" id="GO:0004515">
    <property type="term" value="F:nicotinate-nucleotide adenylyltransferase activity"/>
    <property type="evidence" value="ECO:0007669"/>
    <property type="project" value="UniProtKB-UniRule"/>
</dbReference>
<evidence type="ECO:0000256" key="6">
    <source>
        <dbReference type="ARBA" id="ARBA00022741"/>
    </source>
</evidence>
<keyword evidence="6 10" id="KW-0547">Nucleotide-binding</keyword>
<dbReference type="Proteomes" id="UP000054099">
    <property type="component" value="Unassembled WGS sequence"/>
</dbReference>
<dbReference type="AlphaFoldDB" id="A0A0V8JG09"/>
<dbReference type="InterPro" id="IPR005248">
    <property type="entry name" value="NadD/NMNAT"/>
</dbReference>
<dbReference type="OrthoDB" id="5295945at2"/>
<organism evidence="12 13">
    <name type="scientific">Fictibacillus enclensis</name>
    <dbReference type="NCBI Taxonomy" id="1017270"/>
    <lineage>
        <taxon>Bacteria</taxon>
        <taxon>Bacillati</taxon>
        <taxon>Bacillota</taxon>
        <taxon>Bacilli</taxon>
        <taxon>Bacillales</taxon>
        <taxon>Fictibacillaceae</taxon>
        <taxon>Fictibacillus</taxon>
    </lineage>
</organism>
<dbReference type="EMBL" id="LNQN01000001">
    <property type="protein sequence ID" value="KSU85832.1"/>
    <property type="molecule type" value="Genomic_DNA"/>
</dbReference>
<keyword evidence="5 10" id="KW-0548">Nucleotidyltransferase</keyword>
<dbReference type="NCBIfam" id="TIGR00125">
    <property type="entry name" value="cyt_tran_rel"/>
    <property type="match status" value="1"/>
</dbReference>